<dbReference type="SUPFAM" id="SSF50341">
    <property type="entry name" value="CheW-like"/>
    <property type="match status" value="1"/>
</dbReference>
<dbReference type="RefSeq" id="WP_186879083.1">
    <property type="nucleotide sequence ID" value="NZ_JACOPN010000008.1"/>
</dbReference>
<dbReference type="SUPFAM" id="SSF55874">
    <property type="entry name" value="ATPase domain of HSP90 chaperone/DNA topoisomerase II/histidine kinase"/>
    <property type="match status" value="1"/>
</dbReference>
<feature type="compositionally biased region" description="Basic and acidic residues" evidence="15">
    <location>
        <begin position="256"/>
        <end position="273"/>
    </location>
</feature>
<dbReference type="Pfam" id="PF02895">
    <property type="entry name" value="H-kinase_dim"/>
    <property type="match status" value="1"/>
</dbReference>
<evidence type="ECO:0000256" key="5">
    <source>
        <dbReference type="ARBA" id="ARBA00022490"/>
    </source>
</evidence>
<gene>
    <name evidence="19" type="ORF">H8S55_11555</name>
</gene>
<dbReference type="Gene3D" id="1.10.287.560">
    <property type="entry name" value="Histidine kinase CheA-like, homodimeric domain"/>
    <property type="match status" value="1"/>
</dbReference>
<feature type="modified residue" description="Phosphohistidine" evidence="14">
    <location>
        <position position="48"/>
    </location>
</feature>
<dbReference type="SMART" id="SM01231">
    <property type="entry name" value="H-kinase_dim"/>
    <property type="match status" value="1"/>
</dbReference>
<protein>
    <recommendedName>
        <fullName evidence="4">Chemotaxis protein CheA</fullName>
        <ecNumber evidence="3">2.7.13.3</ecNumber>
    </recommendedName>
</protein>
<dbReference type="PANTHER" id="PTHR43395">
    <property type="entry name" value="SENSOR HISTIDINE KINASE CHEA"/>
    <property type="match status" value="1"/>
</dbReference>
<dbReference type="Gene3D" id="1.20.120.160">
    <property type="entry name" value="HPT domain"/>
    <property type="match status" value="1"/>
</dbReference>
<dbReference type="SMART" id="SM00073">
    <property type="entry name" value="HPT"/>
    <property type="match status" value="1"/>
</dbReference>
<dbReference type="SUPFAM" id="SSF47384">
    <property type="entry name" value="Homodimeric domain of signal transducing histidine kinase"/>
    <property type="match status" value="1"/>
</dbReference>
<dbReference type="GO" id="GO:0005524">
    <property type="term" value="F:ATP binding"/>
    <property type="evidence" value="ECO:0007669"/>
    <property type="project" value="UniProtKB-KW"/>
</dbReference>
<name>A0A8J6J6U2_9FIRM</name>
<dbReference type="PROSITE" id="PS50109">
    <property type="entry name" value="HIS_KIN"/>
    <property type="match status" value="1"/>
</dbReference>
<dbReference type="PANTHER" id="PTHR43395:SF10">
    <property type="entry name" value="CHEMOTAXIS PROTEIN CHEA"/>
    <property type="match status" value="1"/>
</dbReference>
<comment type="catalytic activity">
    <reaction evidence="1">
        <text>ATP + protein L-histidine = ADP + protein N-phospho-L-histidine.</text>
        <dbReference type="EC" id="2.7.13.3"/>
    </reaction>
</comment>
<dbReference type="InterPro" id="IPR051315">
    <property type="entry name" value="Bact_Chemotaxis_CheA"/>
</dbReference>
<dbReference type="GO" id="GO:0005737">
    <property type="term" value="C:cytoplasm"/>
    <property type="evidence" value="ECO:0007669"/>
    <property type="project" value="UniProtKB-SubCell"/>
</dbReference>
<feature type="domain" description="HPt" evidence="18">
    <location>
        <begin position="1"/>
        <end position="110"/>
    </location>
</feature>
<dbReference type="InterPro" id="IPR036641">
    <property type="entry name" value="HPT_dom_sf"/>
</dbReference>
<feature type="compositionally biased region" description="Low complexity" evidence="15">
    <location>
        <begin position="141"/>
        <end position="152"/>
    </location>
</feature>
<dbReference type="EMBL" id="JACOPN010000008">
    <property type="protein sequence ID" value="MBC5717942.1"/>
    <property type="molecule type" value="Genomic_DNA"/>
</dbReference>
<evidence type="ECO:0000256" key="9">
    <source>
        <dbReference type="ARBA" id="ARBA00022741"/>
    </source>
</evidence>
<dbReference type="PROSITE" id="PS50851">
    <property type="entry name" value="CHEW"/>
    <property type="match status" value="1"/>
</dbReference>
<dbReference type="Gene3D" id="3.30.565.10">
    <property type="entry name" value="Histidine kinase-like ATPase, C-terminal domain"/>
    <property type="match status" value="1"/>
</dbReference>
<comment type="function">
    <text evidence="13">Involved in the transmission of sensory signals from the chemoreceptors to the flagellar motors. CheA is autophosphorylated; it can transfer its phosphate group to either CheB or CheY.</text>
</comment>
<evidence type="ECO:0000313" key="20">
    <source>
        <dbReference type="Proteomes" id="UP000602260"/>
    </source>
</evidence>
<evidence type="ECO:0000256" key="10">
    <source>
        <dbReference type="ARBA" id="ARBA00022777"/>
    </source>
</evidence>
<dbReference type="Proteomes" id="UP000602260">
    <property type="component" value="Unassembled WGS sequence"/>
</dbReference>
<keyword evidence="8" id="KW-0808">Transferase</keyword>
<organism evidence="19 20">
    <name type="scientific">Flintibacter faecis</name>
    <dbReference type="NCBI Taxonomy" id="2763047"/>
    <lineage>
        <taxon>Bacteria</taxon>
        <taxon>Bacillati</taxon>
        <taxon>Bacillota</taxon>
        <taxon>Clostridia</taxon>
        <taxon>Eubacteriales</taxon>
        <taxon>Flintibacter</taxon>
    </lineage>
</organism>
<dbReference type="SMART" id="SM00260">
    <property type="entry name" value="CheW"/>
    <property type="match status" value="1"/>
</dbReference>
<dbReference type="SUPFAM" id="SSF47226">
    <property type="entry name" value="Histidine-containing phosphotransfer domain, HPT domain"/>
    <property type="match status" value="1"/>
</dbReference>
<evidence type="ECO:0000256" key="12">
    <source>
        <dbReference type="ARBA" id="ARBA00023012"/>
    </source>
</evidence>
<comment type="subcellular location">
    <subcellularLocation>
        <location evidence="2">Cytoplasm</location>
    </subcellularLocation>
</comment>
<keyword evidence="12" id="KW-0902">Two-component regulatory system</keyword>
<feature type="compositionally biased region" description="Low complexity" evidence="15">
    <location>
        <begin position="275"/>
        <end position="292"/>
    </location>
</feature>
<dbReference type="InterPro" id="IPR036890">
    <property type="entry name" value="HATPase_C_sf"/>
</dbReference>
<evidence type="ECO:0000256" key="15">
    <source>
        <dbReference type="SAM" id="MobiDB-lite"/>
    </source>
</evidence>
<dbReference type="FunFam" id="3.30.565.10:FF:000016">
    <property type="entry name" value="Chemotaxis protein CheA, putative"/>
    <property type="match status" value="1"/>
</dbReference>
<evidence type="ECO:0000256" key="11">
    <source>
        <dbReference type="ARBA" id="ARBA00022840"/>
    </source>
</evidence>
<accession>A0A8J6J6U2</accession>
<dbReference type="Pfam" id="PF01627">
    <property type="entry name" value="Hpt"/>
    <property type="match status" value="1"/>
</dbReference>
<dbReference type="PRINTS" id="PR00344">
    <property type="entry name" value="BCTRLSENSOR"/>
</dbReference>
<dbReference type="SMART" id="SM00387">
    <property type="entry name" value="HATPase_c"/>
    <property type="match status" value="1"/>
</dbReference>
<evidence type="ECO:0000256" key="13">
    <source>
        <dbReference type="ARBA" id="ARBA00035100"/>
    </source>
</evidence>
<feature type="domain" description="Histidine kinase" evidence="16">
    <location>
        <begin position="306"/>
        <end position="551"/>
    </location>
</feature>
<feature type="domain" description="CheW-like" evidence="17">
    <location>
        <begin position="553"/>
        <end position="692"/>
    </location>
</feature>
<reference evidence="19" key="1">
    <citation type="submission" date="2020-08" db="EMBL/GenBank/DDBJ databases">
        <title>Genome public.</title>
        <authorList>
            <person name="Liu C."/>
            <person name="Sun Q."/>
        </authorList>
    </citation>
    <scope>NUCLEOTIDE SEQUENCE</scope>
    <source>
        <strain evidence="19">BX5</strain>
    </source>
</reference>
<dbReference type="EC" id="2.7.13.3" evidence="3"/>
<dbReference type="InterPro" id="IPR036097">
    <property type="entry name" value="HisK_dim/P_sf"/>
</dbReference>
<keyword evidence="6" id="KW-0145">Chemotaxis</keyword>
<evidence type="ECO:0000256" key="4">
    <source>
        <dbReference type="ARBA" id="ARBA00021495"/>
    </source>
</evidence>
<keyword evidence="11" id="KW-0067">ATP-binding</keyword>
<feature type="region of interest" description="Disordered" evidence="15">
    <location>
        <begin position="138"/>
        <end position="165"/>
    </location>
</feature>
<keyword evidence="20" id="KW-1185">Reference proteome</keyword>
<keyword evidence="5" id="KW-0963">Cytoplasm</keyword>
<evidence type="ECO:0000256" key="2">
    <source>
        <dbReference type="ARBA" id="ARBA00004496"/>
    </source>
</evidence>
<dbReference type="Pfam" id="PF01584">
    <property type="entry name" value="CheW"/>
    <property type="match status" value="1"/>
</dbReference>
<dbReference type="Gene3D" id="2.30.30.40">
    <property type="entry name" value="SH3 Domains"/>
    <property type="match status" value="1"/>
</dbReference>
<dbReference type="InterPro" id="IPR003594">
    <property type="entry name" value="HATPase_dom"/>
</dbReference>
<dbReference type="InterPro" id="IPR004105">
    <property type="entry name" value="CheA-like_dim"/>
</dbReference>
<dbReference type="GO" id="GO:0006935">
    <property type="term" value="P:chemotaxis"/>
    <property type="evidence" value="ECO:0007669"/>
    <property type="project" value="UniProtKB-KW"/>
</dbReference>
<evidence type="ECO:0000256" key="7">
    <source>
        <dbReference type="ARBA" id="ARBA00022553"/>
    </source>
</evidence>
<dbReference type="InterPro" id="IPR005467">
    <property type="entry name" value="His_kinase_dom"/>
</dbReference>
<dbReference type="InterPro" id="IPR035891">
    <property type="entry name" value="CheY-binding_CheA"/>
</dbReference>
<dbReference type="InterPro" id="IPR037006">
    <property type="entry name" value="CheA-like_homodim_sf"/>
</dbReference>
<sequence>MGSGNDILDTYIYETNTLLEQLESIVLEAEKADTFSQDNVNEIFRIMHTIKGSSAMMEFDTLTTISHRIEDLFFIIRENTMSVVSEENRPALFDLMFQSIDYFRAEIDKIEAGQPLDKNIDSFLANINSLIAKIKGEPEGAEQSPAPAAAAPAEKKGEAVPAGSTEDGNADFPYALRVFFDEGCGMENLRAFMLVTAIRDFCAESDFLFVPAGIENDASTAEQVIENGFLLMFKHAEDREKAIPAVRSSGSVRSYQPHDYEPPKQVEEKEEPRTAAPAASAAPAPGASAPVAAAAAQQHQKESLISVNLSKLDQLSAIVGEIVITESMVTSSPDLKGLHLDAFSKNARQLRKLTDELQDISMSLRMIPVSSTFQKMNRIVRDMSKKLNKQAKLTLIGEDTEVDKTIVDSIGDPIMHMIRNSMDHGIEDTEEERIAAGKPAVGEIILSAQDTGSEVIIVIQDDGQGVNDEKVLKKAIKSGIASPDVEYSHRDILNFLMMPGFSTNTEVTEFSGRGVGMDVVKKGIEDLGGNVSITSELGKGMTTTIHIPLTMAIMDGMEVSVGETIFTIPIKNINQSFKVSEADILHDSVEGEMIKVMDNYYPVIRARRFYQIEGGTDNIDEGILLWLESGGNSYCLFVDELLGEQQIVVKPLPAYVNNFDMKKYGIAGCSIRGDGNISLILDVGNLYSAMQNRY</sequence>
<dbReference type="AlphaFoldDB" id="A0A8J6J6U2"/>
<keyword evidence="10" id="KW-0418">Kinase</keyword>
<proteinExistence type="predicted"/>
<evidence type="ECO:0000259" key="17">
    <source>
        <dbReference type="PROSITE" id="PS50851"/>
    </source>
</evidence>
<evidence type="ECO:0000256" key="1">
    <source>
        <dbReference type="ARBA" id="ARBA00000085"/>
    </source>
</evidence>
<evidence type="ECO:0000259" key="18">
    <source>
        <dbReference type="PROSITE" id="PS50894"/>
    </source>
</evidence>
<dbReference type="InterPro" id="IPR004358">
    <property type="entry name" value="Sig_transdc_His_kin-like_C"/>
</dbReference>
<dbReference type="InterPro" id="IPR036061">
    <property type="entry name" value="CheW-like_dom_sf"/>
</dbReference>
<dbReference type="Pfam" id="PF07194">
    <property type="entry name" value="P2"/>
    <property type="match status" value="1"/>
</dbReference>
<comment type="caution">
    <text evidence="19">The sequence shown here is derived from an EMBL/GenBank/DDBJ whole genome shotgun (WGS) entry which is preliminary data.</text>
</comment>
<dbReference type="InterPro" id="IPR010808">
    <property type="entry name" value="CheA_P2-bd"/>
</dbReference>
<evidence type="ECO:0000256" key="3">
    <source>
        <dbReference type="ARBA" id="ARBA00012438"/>
    </source>
</evidence>
<evidence type="ECO:0000313" key="19">
    <source>
        <dbReference type="EMBL" id="MBC5717942.1"/>
    </source>
</evidence>
<evidence type="ECO:0000259" key="16">
    <source>
        <dbReference type="PROSITE" id="PS50109"/>
    </source>
</evidence>
<evidence type="ECO:0000256" key="6">
    <source>
        <dbReference type="ARBA" id="ARBA00022500"/>
    </source>
</evidence>
<keyword evidence="7 14" id="KW-0597">Phosphoprotein</keyword>
<dbReference type="GO" id="GO:0000155">
    <property type="term" value="F:phosphorelay sensor kinase activity"/>
    <property type="evidence" value="ECO:0007669"/>
    <property type="project" value="InterPro"/>
</dbReference>
<dbReference type="PROSITE" id="PS50894">
    <property type="entry name" value="HPT"/>
    <property type="match status" value="1"/>
</dbReference>
<dbReference type="Pfam" id="PF02518">
    <property type="entry name" value="HATPase_c"/>
    <property type="match status" value="1"/>
</dbReference>
<dbReference type="CDD" id="cd00088">
    <property type="entry name" value="HPT"/>
    <property type="match status" value="1"/>
</dbReference>
<keyword evidence="9" id="KW-0547">Nucleotide-binding</keyword>
<evidence type="ECO:0000256" key="8">
    <source>
        <dbReference type="ARBA" id="ARBA00022679"/>
    </source>
</evidence>
<feature type="region of interest" description="Disordered" evidence="15">
    <location>
        <begin position="245"/>
        <end position="292"/>
    </location>
</feature>
<evidence type="ECO:0000256" key="14">
    <source>
        <dbReference type="PROSITE-ProRule" id="PRU00110"/>
    </source>
</evidence>
<dbReference type="InterPro" id="IPR008207">
    <property type="entry name" value="Sig_transdc_His_kin_Hpt_dom"/>
</dbReference>
<dbReference type="SUPFAM" id="SSF55052">
    <property type="entry name" value="CheY-binding domain of CheA"/>
    <property type="match status" value="1"/>
</dbReference>
<dbReference type="InterPro" id="IPR002545">
    <property type="entry name" value="CheW-lke_dom"/>
</dbReference>